<dbReference type="PIRSF" id="PIRSF006488">
    <property type="entry name" value="Exonuc_VII_S"/>
    <property type="match status" value="1"/>
</dbReference>
<dbReference type="PANTHER" id="PTHR34137">
    <property type="entry name" value="EXODEOXYRIBONUCLEASE 7 SMALL SUBUNIT"/>
    <property type="match status" value="1"/>
</dbReference>
<keyword evidence="5 6" id="KW-0269">Exonuclease</keyword>
<dbReference type="SUPFAM" id="SSF116842">
    <property type="entry name" value="XseB-like"/>
    <property type="match status" value="1"/>
</dbReference>
<organism evidence="7 8">
    <name type="scientific">Acidilutibacter cellobiosedens</name>
    <dbReference type="NCBI Taxonomy" id="2507161"/>
    <lineage>
        <taxon>Bacteria</taxon>
        <taxon>Bacillati</taxon>
        <taxon>Bacillota</taxon>
        <taxon>Tissierellia</taxon>
        <taxon>Tissierellales</taxon>
        <taxon>Acidilutibacteraceae</taxon>
        <taxon>Acidilutibacter</taxon>
    </lineage>
</organism>
<evidence type="ECO:0000256" key="2">
    <source>
        <dbReference type="ARBA" id="ARBA00022490"/>
    </source>
</evidence>
<evidence type="ECO:0000256" key="3">
    <source>
        <dbReference type="ARBA" id="ARBA00022722"/>
    </source>
</evidence>
<dbReference type="NCBIfam" id="TIGR01280">
    <property type="entry name" value="xseB"/>
    <property type="match status" value="1"/>
</dbReference>
<dbReference type="GO" id="GO:0008855">
    <property type="term" value="F:exodeoxyribonuclease VII activity"/>
    <property type="evidence" value="ECO:0007669"/>
    <property type="project" value="UniProtKB-UniRule"/>
</dbReference>
<evidence type="ECO:0000256" key="4">
    <source>
        <dbReference type="ARBA" id="ARBA00022801"/>
    </source>
</evidence>
<keyword evidence="4 6" id="KW-0378">Hydrolase</keyword>
<comment type="function">
    <text evidence="6">Bidirectionally degrades single-stranded DNA into large acid-insoluble oligonucleotides, which are then degraded further into small acid-soluble oligonucleotides.</text>
</comment>
<dbReference type="OrthoDB" id="1697399at2"/>
<dbReference type="GO" id="GO:0005829">
    <property type="term" value="C:cytosol"/>
    <property type="evidence" value="ECO:0007669"/>
    <property type="project" value="TreeGrafter"/>
</dbReference>
<dbReference type="GO" id="GO:0006308">
    <property type="term" value="P:DNA catabolic process"/>
    <property type="evidence" value="ECO:0007669"/>
    <property type="project" value="UniProtKB-UniRule"/>
</dbReference>
<evidence type="ECO:0000256" key="1">
    <source>
        <dbReference type="ARBA" id="ARBA00009998"/>
    </source>
</evidence>
<dbReference type="EMBL" id="CP035282">
    <property type="protein sequence ID" value="QAT61762.1"/>
    <property type="molecule type" value="Genomic_DNA"/>
</dbReference>
<dbReference type="AlphaFoldDB" id="A0A410QCH0"/>
<dbReference type="PANTHER" id="PTHR34137:SF1">
    <property type="entry name" value="EXODEOXYRIBONUCLEASE 7 SMALL SUBUNIT"/>
    <property type="match status" value="1"/>
</dbReference>
<dbReference type="KEGG" id="spoa:EQM13_09250"/>
<dbReference type="InterPro" id="IPR003761">
    <property type="entry name" value="Exonuc_VII_S"/>
</dbReference>
<keyword evidence="3 6" id="KW-0540">Nuclease</keyword>
<evidence type="ECO:0000256" key="6">
    <source>
        <dbReference type="HAMAP-Rule" id="MF_00337"/>
    </source>
</evidence>
<gene>
    <name evidence="6 7" type="primary">xseB</name>
    <name evidence="7" type="ORF">EQM13_09250</name>
</gene>
<dbReference type="InterPro" id="IPR037004">
    <property type="entry name" value="Exonuc_VII_ssu_sf"/>
</dbReference>
<evidence type="ECO:0000313" key="7">
    <source>
        <dbReference type="EMBL" id="QAT61762.1"/>
    </source>
</evidence>
<comment type="catalytic activity">
    <reaction evidence="6">
        <text>Exonucleolytic cleavage in either 5'- to 3'- or 3'- to 5'-direction to yield nucleoside 5'-phosphates.</text>
        <dbReference type="EC" id="3.1.11.6"/>
    </reaction>
</comment>
<keyword evidence="8" id="KW-1185">Reference proteome</keyword>
<keyword evidence="2 6" id="KW-0963">Cytoplasm</keyword>
<dbReference type="Proteomes" id="UP000287969">
    <property type="component" value="Chromosome"/>
</dbReference>
<evidence type="ECO:0000256" key="5">
    <source>
        <dbReference type="ARBA" id="ARBA00022839"/>
    </source>
</evidence>
<dbReference type="Pfam" id="PF02609">
    <property type="entry name" value="Exonuc_VII_S"/>
    <property type="match status" value="1"/>
</dbReference>
<protein>
    <recommendedName>
        <fullName evidence="6">Exodeoxyribonuclease 7 small subunit</fullName>
        <ecNumber evidence="6">3.1.11.6</ecNumber>
    </recommendedName>
    <alternativeName>
        <fullName evidence="6">Exodeoxyribonuclease VII small subunit</fullName>
        <shortName evidence="6">Exonuclease VII small subunit</shortName>
    </alternativeName>
</protein>
<dbReference type="EC" id="3.1.11.6" evidence="6"/>
<comment type="similarity">
    <text evidence="1 6">Belongs to the XseB family.</text>
</comment>
<sequence length="78" mass="9255">MNLNNELSFEKALQELKDIVDRMESKDLTLEESFENFKRGVELYKYCFDILNKVEGDVKVLLKDDKGNILENDFYLED</sequence>
<proteinExistence type="inferred from homology"/>
<comment type="subcellular location">
    <subcellularLocation>
        <location evidence="6">Cytoplasm</location>
    </subcellularLocation>
</comment>
<reference evidence="8" key="1">
    <citation type="submission" date="2019-01" db="EMBL/GenBank/DDBJ databases">
        <title>Draft genomes of a novel of Sporanaerobacter strains.</title>
        <authorList>
            <person name="Ma S."/>
        </authorList>
    </citation>
    <scope>NUCLEOTIDE SEQUENCE [LARGE SCALE GENOMIC DNA]</scope>
    <source>
        <strain evidence="8">NJN-17</strain>
    </source>
</reference>
<name>A0A410QCH0_9FIRM</name>
<evidence type="ECO:0000313" key="8">
    <source>
        <dbReference type="Proteomes" id="UP000287969"/>
    </source>
</evidence>
<dbReference type="RefSeq" id="WP_071138618.1">
    <property type="nucleotide sequence ID" value="NZ_CP035282.1"/>
</dbReference>
<accession>A0A410QCH0</accession>
<dbReference type="HAMAP" id="MF_00337">
    <property type="entry name" value="Exonuc_7_S"/>
    <property type="match status" value="1"/>
</dbReference>
<comment type="subunit">
    <text evidence="6">Heterooligomer composed of large and small subunits.</text>
</comment>
<dbReference type="GO" id="GO:0009318">
    <property type="term" value="C:exodeoxyribonuclease VII complex"/>
    <property type="evidence" value="ECO:0007669"/>
    <property type="project" value="UniProtKB-UniRule"/>
</dbReference>
<dbReference type="Gene3D" id="1.10.287.1040">
    <property type="entry name" value="Exonuclease VII, small subunit"/>
    <property type="match status" value="1"/>
</dbReference>